<name>A0A418SN71_9RHOB</name>
<dbReference type="Proteomes" id="UP000284202">
    <property type="component" value="Unassembled WGS sequence"/>
</dbReference>
<comment type="caution">
    <text evidence="1">The sequence shown here is derived from an EMBL/GenBank/DDBJ whole genome shotgun (WGS) entry which is preliminary data.</text>
</comment>
<evidence type="ECO:0000313" key="1">
    <source>
        <dbReference type="EMBL" id="RJE82379.1"/>
    </source>
</evidence>
<protein>
    <submittedName>
        <fullName evidence="1">Uncharacterized protein</fullName>
    </submittedName>
</protein>
<proteinExistence type="predicted"/>
<gene>
    <name evidence="1" type="ORF">D3P04_19785</name>
</gene>
<accession>A0A418SN71</accession>
<dbReference type="EMBL" id="QZCG01000016">
    <property type="protein sequence ID" value="RJE82379.1"/>
    <property type="molecule type" value="Genomic_DNA"/>
</dbReference>
<keyword evidence="2" id="KW-1185">Reference proteome</keyword>
<dbReference type="AlphaFoldDB" id="A0A418SN71"/>
<organism evidence="1 2">
    <name type="scientific">Paracoccus onubensis</name>
    <dbReference type="NCBI Taxonomy" id="1675788"/>
    <lineage>
        <taxon>Bacteria</taxon>
        <taxon>Pseudomonadati</taxon>
        <taxon>Pseudomonadota</taxon>
        <taxon>Alphaproteobacteria</taxon>
        <taxon>Rhodobacterales</taxon>
        <taxon>Paracoccaceae</taxon>
        <taxon>Paracoccus</taxon>
    </lineage>
</organism>
<reference evidence="2" key="1">
    <citation type="submission" date="2018-09" db="EMBL/GenBank/DDBJ databases">
        <title>Acidovorax cavernicola nov. sp. isolated from Gruta de las Maravillas (Aracena, Spain).</title>
        <authorList>
            <person name="Jurado V."/>
            <person name="Gutierrez-Patricio S."/>
            <person name="Gonzalez-Pimentel J.L."/>
            <person name="Miller A.Z."/>
            <person name="Laiz L."/>
            <person name="Saiz-Jimenez C."/>
        </authorList>
    </citation>
    <scope>NUCLEOTIDE SEQUENCE [LARGE SCALE GENOMIC DNA]</scope>
    <source>
        <strain evidence="2">1011MAR3C25</strain>
    </source>
</reference>
<sequence>MLRSLVQKIELTPDMEGHELQIEVHGDLAGILTIALERKKTASGAGGSQLVLVAGACNLLK</sequence>
<evidence type="ECO:0000313" key="2">
    <source>
        <dbReference type="Proteomes" id="UP000284202"/>
    </source>
</evidence>